<feature type="chain" id="PRO_5037595796" evidence="1">
    <location>
        <begin position="20"/>
        <end position="339"/>
    </location>
</feature>
<dbReference type="SMART" id="SM00034">
    <property type="entry name" value="CLECT"/>
    <property type="match status" value="1"/>
</dbReference>
<name>A0A914Z3Y1_9BILA</name>
<dbReference type="InterPro" id="IPR016187">
    <property type="entry name" value="CTDL_fold"/>
</dbReference>
<reference evidence="4" key="1">
    <citation type="submission" date="2022-11" db="UniProtKB">
        <authorList>
            <consortium name="WormBaseParasite"/>
        </authorList>
    </citation>
    <scope>IDENTIFICATION</scope>
</reference>
<feature type="domain" description="C-type lectin" evidence="2">
    <location>
        <begin position="191"/>
        <end position="328"/>
    </location>
</feature>
<dbReference type="InterPro" id="IPR016186">
    <property type="entry name" value="C-type_lectin-like/link_sf"/>
</dbReference>
<evidence type="ECO:0000313" key="3">
    <source>
        <dbReference type="Proteomes" id="UP000887577"/>
    </source>
</evidence>
<dbReference type="AlphaFoldDB" id="A0A914Z3Y1"/>
<feature type="signal peptide" evidence="1">
    <location>
        <begin position="1"/>
        <end position="19"/>
    </location>
</feature>
<evidence type="ECO:0000256" key="1">
    <source>
        <dbReference type="SAM" id="SignalP"/>
    </source>
</evidence>
<protein>
    <submittedName>
        <fullName evidence="4">C-type lectin domain-containing protein</fullName>
    </submittedName>
</protein>
<dbReference type="Proteomes" id="UP000887577">
    <property type="component" value="Unplaced"/>
</dbReference>
<proteinExistence type="predicted"/>
<dbReference type="WBParaSite" id="PSU_v2.g6710.t1">
    <property type="protein sequence ID" value="PSU_v2.g6710.t1"/>
    <property type="gene ID" value="PSU_v2.g6710"/>
</dbReference>
<sequence>MLHLSSVIWLFSLFVLINSLCDRRTPRKEGYLREPCVPGFYEGSCLIILEKMKLHEAMEKCRYDYGGRLATAPSKDAFKVWARTIHFSTKKSITEKSRFWVGYDKSGFKNVIPGGEDSTFDEKRWKDVFNADKFVKIDDWENDENKNQLGNFDCPPEGTIFNPLNHKFDVEGYNRKFHGLCETVRSAKLQCDSGWYLIPPLRMCVKVHRDKIIFLQAHAKCNSEDSFIATAQNIYELKLLRNVIVPLKITNNLRSIGGFWGGLKSEGRTTYSMDGTNPIFSVNTDDNKKKCGAFTYRNFGHDELVGVAVPCNEGGFWDTTYKLPFMCQRFADQSNGGGT</sequence>
<dbReference type="InterPro" id="IPR001304">
    <property type="entry name" value="C-type_lectin-like"/>
</dbReference>
<evidence type="ECO:0000259" key="2">
    <source>
        <dbReference type="SMART" id="SM00034"/>
    </source>
</evidence>
<keyword evidence="1" id="KW-0732">Signal</keyword>
<accession>A0A914Z3Y1</accession>
<dbReference type="Gene3D" id="3.10.100.10">
    <property type="entry name" value="Mannose-Binding Protein A, subunit A"/>
    <property type="match status" value="2"/>
</dbReference>
<dbReference type="CDD" id="cd00037">
    <property type="entry name" value="CLECT"/>
    <property type="match status" value="1"/>
</dbReference>
<keyword evidence="3" id="KW-1185">Reference proteome</keyword>
<evidence type="ECO:0000313" key="4">
    <source>
        <dbReference type="WBParaSite" id="PSU_v2.g6710.t1"/>
    </source>
</evidence>
<organism evidence="3 4">
    <name type="scientific">Panagrolaimus superbus</name>
    <dbReference type="NCBI Taxonomy" id="310955"/>
    <lineage>
        <taxon>Eukaryota</taxon>
        <taxon>Metazoa</taxon>
        <taxon>Ecdysozoa</taxon>
        <taxon>Nematoda</taxon>
        <taxon>Chromadorea</taxon>
        <taxon>Rhabditida</taxon>
        <taxon>Tylenchina</taxon>
        <taxon>Panagrolaimomorpha</taxon>
        <taxon>Panagrolaimoidea</taxon>
        <taxon>Panagrolaimidae</taxon>
        <taxon>Panagrolaimus</taxon>
    </lineage>
</organism>
<dbReference type="SUPFAM" id="SSF56436">
    <property type="entry name" value="C-type lectin-like"/>
    <property type="match status" value="1"/>
</dbReference>